<reference evidence="1" key="1">
    <citation type="submission" date="2022-07" db="EMBL/GenBank/DDBJ databases">
        <authorList>
            <person name="Macas J."/>
            <person name="Novak P."/>
            <person name="Neumann P."/>
        </authorList>
    </citation>
    <scope>NUCLEOTIDE SEQUENCE</scope>
</reference>
<dbReference type="AlphaFoldDB" id="A0A9P0Z2A1"/>
<organism evidence="1 2">
    <name type="scientific">Cuscuta europaea</name>
    <name type="common">European dodder</name>
    <dbReference type="NCBI Taxonomy" id="41803"/>
    <lineage>
        <taxon>Eukaryota</taxon>
        <taxon>Viridiplantae</taxon>
        <taxon>Streptophyta</taxon>
        <taxon>Embryophyta</taxon>
        <taxon>Tracheophyta</taxon>
        <taxon>Spermatophyta</taxon>
        <taxon>Magnoliopsida</taxon>
        <taxon>eudicotyledons</taxon>
        <taxon>Gunneridae</taxon>
        <taxon>Pentapetalae</taxon>
        <taxon>asterids</taxon>
        <taxon>lamiids</taxon>
        <taxon>Solanales</taxon>
        <taxon>Convolvulaceae</taxon>
        <taxon>Cuscuteae</taxon>
        <taxon>Cuscuta</taxon>
        <taxon>Cuscuta subgen. Cuscuta</taxon>
    </lineage>
</organism>
<accession>A0A9P0Z2A1</accession>
<protein>
    <submittedName>
        <fullName evidence="1">Uncharacterized protein</fullName>
    </submittedName>
</protein>
<sequence length="73" mass="7741">MNCSNSSPLSSLSSNAMESGRGAVLEEIQGQLAGYAADSLSVGMIFYDIDVDIEFYKEFAAVVFPIMIAGITP</sequence>
<dbReference type="EMBL" id="CAMAPE010000017">
    <property type="protein sequence ID" value="CAH9083816.1"/>
    <property type="molecule type" value="Genomic_DNA"/>
</dbReference>
<proteinExistence type="predicted"/>
<name>A0A9P0Z2A1_CUSEU</name>
<dbReference type="Proteomes" id="UP001152484">
    <property type="component" value="Unassembled WGS sequence"/>
</dbReference>
<gene>
    <name evidence="1" type="ORF">CEURO_LOCUS8763</name>
</gene>
<evidence type="ECO:0000313" key="2">
    <source>
        <dbReference type="Proteomes" id="UP001152484"/>
    </source>
</evidence>
<comment type="caution">
    <text evidence="1">The sequence shown here is derived from an EMBL/GenBank/DDBJ whole genome shotgun (WGS) entry which is preliminary data.</text>
</comment>
<evidence type="ECO:0000313" key="1">
    <source>
        <dbReference type="EMBL" id="CAH9083816.1"/>
    </source>
</evidence>
<keyword evidence="2" id="KW-1185">Reference proteome</keyword>